<dbReference type="PROSITE" id="PS50893">
    <property type="entry name" value="ABC_TRANSPORTER_2"/>
    <property type="match status" value="2"/>
</dbReference>
<dbReference type="AlphaFoldDB" id="A0AA41XEZ3"/>
<dbReference type="PROSITE" id="PS00211">
    <property type="entry name" value="ABC_TRANSPORTER_1"/>
    <property type="match status" value="2"/>
</dbReference>
<name>A0AA41XEZ3_9MICO</name>
<feature type="domain" description="ABC transporter" evidence="5">
    <location>
        <begin position="282"/>
        <end position="532"/>
    </location>
</feature>
<comment type="similarity">
    <text evidence="1">Belongs to the ABC transporter superfamily.</text>
</comment>
<dbReference type="InterPro" id="IPR017871">
    <property type="entry name" value="ABC_transporter-like_CS"/>
</dbReference>
<evidence type="ECO:0000259" key="5">
    <source>
        <dbReference type="PROSITE" id="PS50893"/>
    </source>
</evidence>
<evidence type="ECO:0000313" key="7">
    <source>
        <dbReference type="Proteomes" id="UP001165587"/>
    </source>
</evidence>
<dbReference type="Pfam" id="PF00005">
    <property type="entry name" value="ABC_tran"/>
    <property type="match status" value="2"/>
</dbReference>
<keyword evidence="4 6" id="KW-0067">ATP-binding</keyword>
<feature type="domain" description="ABC transporter" evidence="5">
    <location>
        <begin position="6"/>
        <end position="259"/>
    </location>
</feature>
<dbReference type="GO" id="GO:0016887">
    <property type="term" value="F:ATP hydrolysis activity"/>
    <property type="evidence" value="ECO:0007669"/>
    <property type="project" value="InterPro"/>
</dbReference>
<dbReference type="InterPro" id="IPR013563">
    <property type="entry name" value="Oligopep_ABC_C"/>
</dbReference>
<dbReference type="GO" id="GO:0015833">
    <property type="term" value="P:peptide transport"/>
    <property type="evidence" value="ECO:0007669"/>
    <property type="project" value="InterPro"/>
</dbReference>
<proteinExistence type="inferred from homology"/>
<dbReference type="SMART" id="SM00382">
    <property type="entry name" value="AAA"/>
    <property type="match status" value="2"/>
</dbReference>
<dbReference type="GO" id="GO:0005524">
    <property type="term" value="F:ATP binding"/>
    <property type="evidence" value="ECO:0007669"/>
    <property type="project" value="UniProtKB-KW"/>
</dbReference>
<dbReference type="SUPFAM" id="SSF52540">
    <property type="entry name" value="P-loop containing nucleoside triphosphate hydrolases"/>
    <property type="match status" value="2"/>
</dbReference>
<evidence type="ECO:0000256" key="3">
    <source>
        <dbReference type="ARBA" id="ARBA00022741"/>
    </source>
</evidence>
<dbReference type="PANTHER" id="PTHR43776:SF7">
    <property type="entry name" value="D,D-DIPEPTIDE TRANSPORT ATP-BINDING PROTEIN DDPF-RELATED"/>
    <property type="match status" value="1"/>
</dbReference>
<dbReference type="Pfam" id="PF08352">
    <property type="entry name" value="oligo_HPY"/>
    <property type="match status" value="2"/>
</dbReference>
<keyword evidence="2" id="KW-0813">Transport</keyword>
<reference evidence="6" key="1">
    <citation type="submission" date="2022-08" db="EMBL/GenBank/DDBJ databases">
        <authorList>
            <person name="Deng Y."/>
            <person name="Han X.-F."/>
            <person name="Zhang Y.-Q."/>
        </authorList>
    </citation>
    <scope>NUCLEOTIDE SEQUENCE</scope>
    <source>
        <strain evidence="6">CPCC 203407</strain>
    </source>
</reference>
<dbReference type="InterPro" id="IPR027417">
    <property type="entry name" value="P-loop_NTPase"/>
</dbReference>
<dbReference type="CDD" id="cd03257">
    <property type="entry name" value="ABC_NikE_OppD_transporters"/>
    <property type="match status" value="2"/>
</dbReference>
<sequence length="547" mass="59149">MPLFQLDAFSVSFADPGLPQRHRFALDTVHELSYSVEPGETVAIVGESGSGKSVSLLAATGLLDGDIRTRGRVLFRDHDLLSLPQASRRRILGKEIGFVFQDPQSNLHPFMTIGAQIEEVLTEHTSLNRTARRRRVLELLGEVGIPRPEEKAQHHPGHLSGGQRQRVMIAMAIALNPALIIADEPTTALDVSVQAGILDLLTRLQAEHGTAIVFVSHDLAVVSRIADRVVVLKGGRLVETGTRDELYENPREQYTRDLLEASRARIRPRAARDGIRIGPPLLEVTGLTKHYRRGRRTTTAIEGLDFTVGEGEIVGVVGESGSGKSTVGTIVAGLQTADAGSITLAGHPYPVGGRHRAGTTAPHLAPELRRSVQLVFQDPFASLNPRRTVFQSIAAPLEAHGWSRAAVRERVAEVARRTVVDEVLLERYPVALSGGQKQRIAIARALALGPRLVVADEPLAALDVTTQVEIIELILSLQQTLGTAFLFISHDLGVVASIAQRVIVLGPDGVAEIGRTEQVFTEPRSEYTGSLLAAIPRLDDSPAEASR</sequence>
<dbReference type="RefSeq" id="WP_259529941.1">
    <property type="nucleotide sequence ID" value="NZ_JANLCK010000007.1"/>
</dbReference>
<gene>
    <name evidence="6" type="ORF">N1028_13870</name>
</gene>
<evidence type="ECO:0000313" key="6">
    <source>
        <dbReference type="EMBL" id="MCS5726984.1"/>
    </source>
</evidence>
<organism evidence="6 7">
    <name type="scientific">Herbiconiux oxytropis</name>
    <dbReference type="NCBI Taxonomy" id="2970915"/>
    <lineage>
        <taxon>Bacteria</taxon>
        <taxon>Bacillati</taxon>
        <taxon>Actinomycetota</taxon>
        <taxon>Actinomycetes</taxon>
        <taxon>Micrococcales</taxon>
        <taxon>Microbacteriaceae</taxon>
        <taxon>Herbiconiux</taxon>
    </lineage>
</organism>
<dbReference type="NCBIfam" id="NF007739">
    <property type="entry name" value="PRK10419.1"/>
    <property type="match status" value="2"/>
</dbReference>
<evidence type="ECO:0000256" key="4">
    <source>
        <dbReference type="ARBA" id="ARBA00022840"/>
    </source>
</evidence>
<dbReference type="GO" id="GO:0055085">
    <property type="term" value="P:transmembrane transport"/>
    <property type="evidence" value="ECO:0007669"/>
    <property type="project" value="UniProtKB-ARBA"/>
</dbReference>
<dbReference type="InterPro" id="IPR003439">
    <property type="entry name" value="ABC_transporter-like_ATP-bd"/>
</dbReference>
<evidence type="ECO:0000256" key="1">
    <source>
        <dbReference type="ARBA" id="ARBA00005417"/>
    </source>
</evidence>
<dbReference type="InterPro" id="IPR050319">
    <property type="entry name" value="ABC_transp_ATP-bind"/>
</dbReference>
<keyword evidence="3" id="KW-0547">Nucleotide-binding</keyword>
<protein>
    <submittedName>
        <fullName evidence="6">ABC transporter ATP-binding protein</fullName>
    </submittedName>
</protein>
<dbReference type="Proteomes" id="UP001165587">
    <property type="component" value="Unassembled WGS sequence"/>
</dbReference>
<evidence type="ECO:0000256" key="2">
    <source>
        <dbReference type="ARBA" id="ARBA00022448"/>
    </source>
</evidence>
<dbReference type="EMBL" id="JANLCK010000007">
    <property type="protein sequence ID" value="MCS5726984.1"/>
    <property type="molecule type" value="Genomic_DNA"/>
</dbReference>
<comment type="caution">
    <text evidence="6">The sequence shown here is derived from an EMBL/GenBank/DDBJ whole genome shotgun (WGS) entry which is preliminary data.</text>
</comment>
<keyword evidence="7" id="KW-1185">Reference proteome</keyword>
<dbReference type="PANTHER" id="PTHR43776">
    <property type="entry name" value="TRANSPORT ATP-BINDING PROTEIN"/>
    <property type="match status" value="1"/>
</dbReference>
<dbReference type="Gene3D" id="3.40.50.300">
    <property type="entry name" value="P-loop containing nucleotide triphosphate hydrolases"/>
    <property type="match status" value="2"/>
</dbReference>
<dbReference type="InterPro" id="IPR003593">
    <property type="entry name" value="AAA+_ATPase"/>
</dbReference>
<dbReference type="NCBIfam" id="NF008453">
    <property type="entry name" value="PRK11308.1"/>
    <property type="match status" value="2"/>
</dbReference>
<accession>A0AA41XEZ3</accession>